<sequence length="563" mass="63230">MLASKQISIIDEVRQPTGRWSYIRESELFMEIVRNIREEQDNSSENTMTQSVAQHTVTKTDAQTASITISDELTPTPFPVMEVKPPAMESHIKDVTPSVERANSRSLATDNAAAKSYGSAADNRVKGKIQKQSNVLRWSLIGIAGLAAVAIVVSLSLKGSKKSAGYEELLKQALRYKSMGLYDKSLAAYKKASAIKEPDSDTQTQMAPVLISEDRQSLQGRRILERALIQDGRTREDLVEAYLGISVSYMMDGDLKEAEDTLQKAIGHEPSNISALLNLAIVQMKKGNYLEAMRDFEVIYRKNANSVLALFGRAMSAMEYAKSTQDRSFLKPLIHDIKTSLQKTGYLRQELTLFLVYAQNLIGDTDGVNQAVIQFLDSEAGLAERYTHPLMVDWRFTQWDYLEKYCSELFEKSIQTAEMKALRSVCLMEVNRDSDAQKMLQEALTEGPKDPYVLAAQASYLNKVNRLPEAMTILKMPELTSLKVRNHLLGDICIASQDLACTEKIFTQVYQDNRNDVAALYGLAWVKMKKKDRAGAYDYVRAGLEAESNYIPMLELRDQLESE</sequence>
<evidence type="ECO:0000313" key="6">
    <source>
        <dbReference type="Proteomes" id="UP001152321"/>
    </source>
</evidence>
<reference evidence="5" key="1">
    <citation type="submission" date="2022-08" db="EMBL/GenBank/DDBJ databases">
        <title>Novel Bdellovibrio Species Isolated from Svalbard: Designation Bdellovibrio svalbardensis.</title>
        <authorList>
            <person name="Mitchell R.J."/>
            <person name="Choi S.Y."/>
        </authorList>
    </citation>
    <scope>NUCLEOTIDE SEQUENCE</scope>
    <source>
        <strain evidence="5">PAP01</strain>
    </source>
</reference>
<name>A0ABT6DFN4_9BACT</name>
<evidence type="ECO:0000313" key="5">
    <source>
        <dbReference type="EMBL" id="MDG0815608.1"/>
    </source>
</evidence>
<dbReference type="Gene3D" id="1.25.40.10">
    <property type="entry name" value="Tetratricopeptide repeat domain"/>
    <property type="match status" value="2"/>
</dbReference>
<dbReference type="Proteomes" id="UP001152321">
    <property type="component" value="Unassembled WGS sequence"/>
</dbReference>
<keyword evidence="4" id="KW-1133">Transmembrane helix</keyword>
<dbReference type="InterPro" id="IPR011990">
    <property type="entry name" value="TPR-like_helical_dom_sf"/>
</dbReference>
<evidence type="ECO:0000256" key="3">
    <source>
        <dbReference type="PROSITE-ProRule" id="PRU00339"/>
    </source>
</evidence>
<dbReference type="SUPFAM" id="SSF48452">
    <property type="entry name" value="TPR-like"/>
    <property type="match status" value="2"/>
</dbReference>
<keyword evidence="6" id="KW-1185">Reference proteome</keyword>
<dbReference type="RefSeq" id="WP_277577082.1">
    <property type="nucleotide sequence ID" value="NZ_JANRMI010000001.1"/>
</dbReference>
<accession>A0ABT6DFN4</accession>
<dbReference type="EMBL" id="JANRMI010000001">
    <property type="protein sequence ID" value="MDG0815608.1"/>
    <property type="molecule type" value="Genomic_DNA"/>
</dbReference>
<keyword evidence="4" id="KW-0472">Membrane</keyword>
<feature type="transmembrane region" description="Helical" evidence="4">
    <location>
        <begin position="135"/>
        <end position="157"/>
    </location>
</feature>
<dbReference type="InterPro" id="IPR051685">
    <property type="entry name" value="Ycf3/AcsC/BcsC/TPR_MFPF"/>
</dbReference>
<organism evidence="5 6">
    <name type="scientific">Bdellovibrio svalbardensis</name>
    <dbReference type="NCBI Taxonomy" id="2972972"/>
    <lineage>
        <taxon>Bacteria</taxon>
        <taxon>Pseudomonadati</taxon>
        <taxon>Bdellovibrionota</taxon>
        <taxon>Bdellovibrionia</taxon>
        <taxon>Bdellovibrionales</taxon>
        <taxon>Pseudobdellovibrionaceae</taxon>
        <taxon>Bdellovibrio</taxon>
    </lineage>
</organism>
<dbReference type="PROSITE" id="PS50005">
    <property type="entry name" value="TPR"/>
    <property type="match status" value="1"/>
</dbReference>
<gene>
    <name evidence="5" type="ORF">NWE73_04475</name>
</gene>
<dbReference type="Pfam" id="PF14559">
    <property type="entry name" value="TPR_19"/>
    <property type="match status" value="1"/>
</dbReference>
<dbReference type="PANTHER" id="PTHR44943">
    <property type="entry name" value="CELLULOSE SYNTHASE OPERON PROTEIN C"/>
    <property type="match status" value="1"/>
</dbReference>
<proteinExistence type="predicted"/>
<keyword evidence="4" id="KW-0812">Transmembrane</keyword>
<feature type="repeat" description="TPR" evidence="3">
    <location>
        <begin position="239"/>
        <end position="272"/>
    </location>
</feature>
<dbReference type="SMART" id="SM00028">
    <property type="entry name" value="TPR"/>
    <property type="match status" value="5"/>
</dbReference>
<dbReference type="PANTHER" id="PTHR44943:SF8">
    <property type="entry name" value="TPR REPEAT-CONTAINING PROTEIN MJ0263"/>
    <property type="match status" value="1"/>
</dbReference>
<evidence type="ECO:0000256" key="4">
    <source>
        <dbReference type="SAM" id="Phobius"/>
    </source>
</evidence>
<keyword evidence="1" id="KW-0677">Repeat</keyword>
<evidence type="ECO:0000256" key="2">
    <source>
        <dbReference type="ARBA" id="ARBA00022803"/>
    </source>
</evidence>
<dbReference type="InterPro" id="IPR019734">
    <property type="entry name" value="TPR_rpt"/>
</dbReference>
<evidence type="ECO:0000256" key="1">
    <source>
        <dbReference type="ARBA" id="ARBA00022737"/>
    </source>
</evidence>
<comment type="caution">
    <text evidence="5">The sequence shown here is derived from an EMBL/GenBank/DDBJ whole genome shotgun (WGS) entry which is preliminary data.</text>
</comment>
<protein>
    <submittedName>
        <fullName evidence="5">Tetratricopeptide repeat protein</fullName>
    </submittedName>
</protein>
<keyword evidence="2 3" id="KW-0802">TPR repeat</keyword>